<dbReference type="AlphaFoldDB" id="A0A5C6D7F9"/>
<keyword evidence="2" id="KW-1185">Reference proteome</keyword>
<dbReference type="EMBL" id="SJPV01000020">
    <property type="protein sequence ID" value="TWU30819.1"/>
    <property type="molecule type" value="Genomic_DNA"/>
</dbReference>
<protein>
    <submittedName>
        <fullName evidence="1">Uncharacterized protein</fullName>
    </submittedName>
</protein>
<reference evidence="1 2" key="1">
    <citation type="submission" date="2019-02" db="EMBL/GenBank/DDBJ databases">
        <title>Deep-cultivation of Planctomycetes and their phenomic and genomic characterization uncovers novel biology.</title>
        <authorList>
            <person name="Wiegand S."/>
            <person name="Jogler M."/>
            <person name="Boedeker C."/>
            <person name="Pinto D."/>
            <person name="Vollmers J."/>
            <person name="Rivas-Marin E."/>
            <person name="Kohn T."/>
            <person name="Peeters S.H."/>
            <person name="Heuer A."/>
            <person name="Rast P."/>
            <person name="Oberbeckmann S."/>
            <person name="Bunk B."/>
            <person name="Jeske O."/>
            <person name="Meyerdierks A."/>
            <person name="Storesund J.E."/>
            <person name="Kallscheuer N."/>
            <person name="Luecker S."/>
            <person name="Lage O.M."/>
            <person name="Pohl T."/>
            <person name="Merkel B.J."/>
            <person name="Hornburger P."/>
            <person name="Mueller R.-W."/>
            <person name="Bruemmer F."/>
            <person name="Labrenz M."/>
            <person name="Spormann A.M."/>
            <person name="Op Den Camp H."/>
            <person name="Overmann J."/>
            <person name="Amann R."/>
            <person name="Jetten M.S.M."/>
            <person name="Mascher T."/>
            <person name="Medema M.H."/>
            <person name="Devos D.P."/>
            <person name="Kaster A.-K."/>
            <person name="Ovreas L."/>
            <person name="Rohde M."/>
            <person name="Galperin M.Y."/>
            <person name="Jogler C."/>
        </authorList>
    </citation>
    <scope>NUCLEOTIDE SEQUENCE [LARGE SCALE GENOMIC DNA]</scope>
    <source>
        <strain evidence="1 2">Poly41</strain>
    </source>
</reference>
<proteinExistence type="predicted"/>
<sequence length="65" mass="6888">MIRTSKTIRSRALAHHATPLSSFCEGYLLATASSVGSCAEITGKSNGLKLNLEDREIIIELIGAA</sequence>
<gene>
    <name evidence="1" type="ORF">Poly41_65130</name>
</gene>
<evidence type="ECO:0000313" key="2">
    <source>
        <dbReference type="Proteomes" id="UP000319143"/>
    </source>
</evidence>
<comment type="caution">
    <text evidence="1">The sequence shown here is derived from an EMBL/GenBank/DDBJ whole genome shotgun (WGS) entry which is preliminary data.</text>
</comment>
<dbReference type="Proteomes" id="UP000319143">
    <property type="component" value="Unassembled WGS sequence"/>
</dbReference>
<organism evidence="1 2">
    <name type="scientific">Novipirellula artificiosorum</name>
    <dbReference type="NCBI Taxonomy" id="2528016"/>
    <lineage>
        <taxon>Bacteria</taxon>
        <taxon>Pseudomonadati</taxon>
        <taxon>Planctomycetota</taxon>
        <taxon>Planctomycetia</taxon>
        <taxon>Pirellulales</taxon>
        <taxon>Pirellulaceae</taxon>
        <taxon>Novipirellula</taxon>
    </lineage>
</organism>
<evidence type="ECO:0000313" key="1">
    <source>
        <dbReference type="EMBL" id="TWU30819.1"/>
    </source>
</evidence>
<name>A0A5C6D7F9_9BACT</name>
<accession>A0A5C6D7F9</accession>